<comment type="caution">
    <text evidence="2">The sequence shown here is derived from an EMBL/GenBank/DDBJ whole genome shotgun (WGS) entry which is preliminary data.</text>
</comment>
<sequence>MAIADPSSEAPKDQNENHGTVLVGKDMVKGFEEENAEEELHGEWLVVQRKKKGGKENFKGLPLEKSKGISSQSLSAQNAKHVEIHVEEAVNAVKTPHISVDSSKNVSARRSQFGVGKKRARKDSQHGTRTKGMGSAISSPMQNPSNKDVQLNSVPPLDRGNSLSQLGINTQLHDSTTFSFSDKSKPMKGFDLGTEIIISPDLLGSVKPQPVKESGRVGKPLDLRGVKGDQFNATLNHIKPSENMKVNSGFDGLHQVSLGESSKVMASASQRHSSQ</sequence>
<feature type="region of interest" description="Disordered" evidence="1">
    <location>
        <begin position="99"/>
        <end position="164"/>
    </location>
</feature>
<feature type="compositionally biased region" description="Polar residues" evidence="1">
    <location>
        <begin position="136"/>
        <end position="153"/>
    </location>
</feature>
<proteinExistence type="predicted"/>
<accession>A0AAN9HMP4</accession>
<name>A0AAN9HMP4_CROPI</name>
<organism evidence="2 3">
    <name type="scientific">Crotalaria pallida</name>
    <name type="common">Smooth rattlebox</name>
    <name type="synonym">Crotalaria striata</name>
    <dbReference type="NCBI Taxonomy" id="3830"/>
    <lineage>
        <taxon>Eukaryota</taxon>
        <taxon>Viridiplantae</taxon>
        <taxon>Streptophyta</taxon>
        <taxon>Embryophyta</taxon>
        <taxon>Tracheophyta</taxon>
        <taxon>Spermatophyta</taxon>
        <taxon>Magnoliopsida</taxon>
        <taxon>eudicotyledons</taxon>
        <taxon>Gunneridae</taxon>
        <taxon>Pentapetalae</taxon>
        <taxon>rosids</taxon>
        <taxon>fabids</taxon>
        <taxon>Fabales</taxon>
        <taxon>Fabaceae</taxon>
        <taxon>Papilionoideae</taxon>
        <taxon>50 kb inversion clade</taxon>
        <taxon>genistoids sensu lato</taxon>
        <taxon>core genistoids</taxon>
        <taxon>Crotalarieae</taxon>
        <taxon>Crotalaria</taxon>
    </lineage>
</organism>
<protein>
    <submittedName>
        <fullName evidence="2">Uncharacterized protein</fullName>
    </submittedName>
</protein>
<evidence type="ECO:0000313" key="2">
    <source>
        <dbReference type="EMBL" id="KAK7244830.1"/>
    </source>
</evidence>
<gene>
    <name evidence="2" type="ORF">RIF29_39657</name>
</gene>
<evidence type="ECO:0000256" key="1">
    <source>
        <dbReference type="SAM" id="MobiDB-lite"/>
    </source>
</evidence>
<dbReference type="AlphaFoldDB" id="A0AAN9HMP4"/>
<keyword evidence="3" id="KW-1185">Reference proteome</keyword>
<dbReference type="EMBL" id="JAYWIO010000008">
    <property type="protein sequence ID" value="KAK7244830.1"/>
    <property type="molecule type" value="Genomic_DNA"/>
</dbReference>
<feature type="region of interest" description="Disordered" evidence="1">
    <location>
        <begin position="205"/>
        <end position="226"/>
    </location>
</feature>
<dbReference type="Proteomes" id="UP001372338">
    <property type="component" value="Unassembled WGS sequence"/>
</dbReference>
<reference evidence="2 3" key="1">
    <citation type="submission" date="2024-01" db="EMBL/GenBank/DDBJ databases">
        <title>The genomes of 5 underutilized Papilionoideae crops provide insights into root nodulation and disease resistanc.</title>
        <authorList>
            <person name="Yuan L."/>
        </authorList>
    </citation>
    <scope>NUCLEOTIDE SEQUENCE [LARGE SCALE GENOMIC DNA]</scope>
    <source>
        <strain evidence="2">ZHUSHIDOU_FW_LH</strain>
        <tissue evidence="2">Leaf</tissue>
    </source>
</reference>
<feature type="compositionally biased region" description="Basic and acidic residues" evidence="1">
    <location>
        <begin position="213"/>
        <end position="226"/>
    </location>
</feature>
<evidence type="ECO:0000313" key="3">
    <source>
        <dbReference type="Proteomes" id="UP001372338"/>
    </source>
</evidence>
<feature type="region of interest" description="Disordered" evidence="1">
    <location>
        <begin position="1"/>
        <end position="20"/>
    </location>
</feature>
<feature type="compositionally biased region" description="Polar residues" evidence="1">
    <location>
        <begin position="100"/>
        <end position="110"/>
    </location>
</feature>